<name>L1JAI7_GUITC</name>
<evidence type="ECO:0000313" key="5">
    <source>
        <dbReference type="Proteomes" id="UP000011087"/>
    </source>
</evidence>
<dbReference type="RefSeq" id="XP_005832090.1">
    <property type="nucleotide sequence ID" value="XM_005832033.1"/>
</dbReference>
<feature type="chain" id="PRO_5008771099" description="Tyrosine-protein kinase ephrin type A/B receptor-like domain-containing protein" evidence="1">
    <location>
        <begin position="29"/>
        <end position="940"/>
    </location>
</feature>
<feature type="domain" description="Tyrosine-protein kinase ephrin type A/B receptor-like" evidence="2">
    <location>
        <begin position="740"/>
        <end position="786"/>
    </location>
</feature>
<dbReference type="Pfam" id="PF24681">
    <property type="entry name" value="Kelch_KLHDC2_KLHL20_DRC7"/>
    <property type="match status" value="1"/>
</dbReference>
<reference evidence="3 5" key="1">
    <citation type="journal article" date="2012" name="Nature">
        <title>Algal genomes reveal evolutionary mosaicism and the fate of nucleomorphs.</title>
        <authorList>
            <consortium name="DOE Joint Genome Institute"/>
            <person name="Curtis B.A."/>
            <person name="Tanifuji G."/>
            <person name="Burki F."/>
            <person name="Gruber A."/>
            <person name="Irimia M."/>
            <person name="Maruyama S."/>
            <person name="Arias M.C."/>
            <person name="Ball S.G."/>
            <person name="Gile G.H."/>
            <person name="Hirakawa Y."/>
            <person name="Hopkins J.F."/>
            <person name="Kuo A."/>
            <person name="Rensing S.A."/>
            <person name="Schmutz J."/>
            <person name="Symeonidi A."/>
            <person name="Elias M."/>
            <person name="Eveleigh R.J."/>
            <person name="Herman E.K."/>
            <person name="Klute M.J."/>
            <person name="Nakayama T."/>
            <person name="Obornik M."/>
            <person name="Reyes-Prieto A."/>
            <person name="Armbrust E.V."/>
            <person name="Aves S.J."/>
            <person name="Beiko R.G."/>
            <person name="Coutinho P."/>
            <person name="Dacks J.B."/>
            <person name="Durnford D.G."/>
            <person name="Fast N.M."/>
            <person name="Green B.R."/>
            <person name="Grisdale C.J."/>
            <person name="Hempel F."/>
            <person name="Henrissat B."/>
            <person name="Hoppner M.P."/>
            <person name="Ishida K."/>
            <person name="Kim E."/>
            <person name="Koreny L."/>
            <person name="Kroth P.G."/>
            <person name="Liu Y."/>
            <person name="Malik S.B."/>
            <person name="Maier U.G."/>
            <person name="McRose D."/>
            <person name="Mock T."/>
            <person name="Neilson J.A."/>
            <person name="Onodera N.T."/>
            <person name="Poole A.M."/>
            <person name="Pritham E.J."/>
            <person name="Richards T.A."/>
            <person name="Rocap G."/>
            <person name="Roy S.W."/>
            <person name="Sarai C."/>
            <person name="Schaack S."/>
            <person name="Shirato S."/>
            <person name="Slamovits C.H."/>
            <person name="Spencer D.F."/>
            <person name="Suzuki S."/>
            <person name="Worden A.Z."/>
            <person name="Zauner S."/>
            <person name="Barry K."/>
            <person name="Bell C."/>
            <person name="Bharti A.K."/>
            <person name="Crow J.A."/>
            <person name="Grimwood J."/>
            <person name="Kramer R."/>
            <person name="Lindquist E."/>
            <person name="Lucas S."/>
            <person name="Salamov A."/>
            <person name="McFadden G.I."/>
            <person name="Lane C.E."/>
            <person name="Keeling P.J."/>
            <person name="Gray M.W."/>
            <person name="Grigoriev I.V."/>
            <person name="Archibald J.M."/>
        </authorList>
    </citation>
    <scope>NUCLEOTIDE SEQUENCE</scope>
    <source>
        <strain evidence="3 5">CCMP2712</strain>
    </source>
</reference>
<evidence type="ECO:0000256" key="1">
    <source>
        <dbReference type="SAM" id="SignalP"/>
    </source>
</evidence>
<accession>L1JAI7</accession>
<dbReference type="OMA" id="ATCEACK"/>
<dbReference type="PROSITE" id="PS51257">
    <property type="entry name" value="PROKAR_LIPOPROTEIN"/>
    <property type="match status" value="1"/>
</dbReference>
<dbReference type="STRING" id="905079.L1JAI7"/>
<protein>
    <recommendedName>
        <fullName evidence="2">Tyrosine-protein kinase ephrin type A/B receptor-like domain-containing protein</fullName>
    </recommendedName>
</protein>
<dbReference type="InterPro" id="IPR015915">
    <property type="entry name" value="Kelch-typ_b-propeller"/>
</dbReference>
<dbReference type="EnsemblProtists" id="EKX45110">
    <property type="protein sequence ID" value="EKX45110"/>
    <property type="gene ID" value="GUITHDRAFT_139373"/>
</dbReference>
<dbReference type="InterPro" id="IPR011641">
    <property type="entry name" value="Tyr-kin_ephrin_A/B_rcpt-like"/>
</dbReference>
<dbReference type="KEGG" id="gtt:GUITHDRAFT_139373"/>
<keyword evidence="1" id="KW-0732">Signal</keyword>
<feature type="domain" description="Tyrosine-protein kinase ephrin type A/B receptor-like" evidence="2">
    <location>
        <begin position="604"/>
        <end position="644"/>
    </location>
</feature>
<dbReference type="PaxDb" id="55529-EKX45110"/>
<sequence length="940" mass="101560">MYRQGMGGSWTRLLVVCLSLLGCRVAASIEGCGKWENQTASGVAPKVYYHKSTSINGNVALFGGFGRIHHSFASNQLDSASDTIYLFGGLDSNGSDLNDLWIFTIDTNWTKVEYNMASWPPARSFHSMSISEGKVALFGGIEGGVSVLDDFWLYSVDQSLWMLLTPVVRPSARYNHFMAPIFSFLFLFAGRTAESTMDDVWAYKDHEWELMQDSPSSSLLADGISMAVINQATLFVNGGKLSNTFIEGVWTYNTCICPAGTEIGIHGCLPCNAGFIKNATGNQSCSPCPANTYSSVSRTTCETCPLHSVSGNRSQDKWNCTCIEGYGYEGGQELVCSECPRGYVKNSVGNYACSPCPANTYSSVSRTTCETCPLHSVSGNRSQDKWNCTCIEGYGYEGGQELVCSECPRGYVKNSVGNYACSPCPANTYSSVSRTTCETCPLHSVSGNRSQDKWNCTCIEGYGYEGGQELVCSECPRGYVKNSVGNYACSPCPANTYSSVSRTTCETCPLHSVSGNRSQDKWNCTCIEGYGYEGGQELVCSECPRGYVKNSVGNYACSPCPANTYTANSTKTCTHCTSNSSSPAGSWSVLNCTCNPGYVHELVNSTTCSACPEGKYRNVSATSCITCPPSTFSDVKGASSVEMCKSCPTLYYWKWFPIASAHVSLYPQFDLSESSFQLLLQQCGCNPGEGLNPSQLPYCVACEAGKYKDVFGPYNCTSCPNNMISQSGADSRLSCVCDKGYYGENGLNCSACPMGKYKSNSGSAPCNSCPVSKYSDSLAATNVQACLSCPDHSFSKEASTIISDCKCNALQTASTVCKCNAGYEPTNLQASALECVLCAAGRYKMVIDNVGCSACKPWFLPRNASYVSPTIHDKPCLWECLPGQFYLLSHLPNVYNEELKRSNYSNSLRPNTCLPCSPVPSTNPCGSGEFYNCTTYSRDG</sequence>
<dbReference type="PANTHER" id="PTHR46967">
    <property type="entry name" value="INSULIN-LIKE GROWTH FACTOR BINDING PROTEIN,N-TERMINAL"/>
    <property type="match status" value="1"/>
</dbReference>
<dbReference type="EMBL" id="JH993001">
    <property type="protein sequence ID" value="EKX45110.1"/>
    <property type="molecule type" value="Genomic_DNA"/>
</dbReference>
<evidence type="ECO:0000259" key="2">
    <source>
        <dbReference type="Pfam" id="PF07699"/>
    </source>
</evidence>
<gene>
    <name evidence="3" type="ORF">GUITHDRAFT_139373</name>
</gene>
<dbReference type="Proteomes" id="UP000011087">
    <property type="component" value="Unassembled WGS sequence"/>
</dbReference>
<organism evidence="3">
    <name type="scientific">Guillardia theta (strain CCMP2712)</name>
    <name type="common">Cryptophyte</name>
    <dbReference type="NCBI Taxonomy" id="905079"/>
    <lineage>
        <taxon>Eukaryota</taxon>
        <taxon>Cryptophyceae</taxon>
        <taxon>Pyrenomonadales</taxon>
        <taxon>Geminigeraceae</taxon>
        <taxon>Guillardia</taxon>
    </lineage>
</organism>
<keyword evidence="5" id="KW-1185">Reference proteome</keyword>
<reference evidence="4" key="3">
    <citation type="submission" date="2015-06" db="UniProtKB">
        <authorList>
            <consortium name="EnsemblProtists"/>
        </authorList>
    </citation>
    <scope>IDENTIFICATION</scope>
</reference>
<dbReference type="SMART" id="SM01411">
    <property type="entry name" value="Ephrin_rec_like"/>
    <property type="match status" value="9"/>
</dbReference>
<dbReference type="Gene3D" id="2.120.10.80">
    <property type="entry name" value="Kelch-type beta propeller"/>
    <property type="match status" value="1"/>
</dbReference>
<dbReference type="OrthoDB" id="430340at2759"/>
<dbReference type="Gene3D" id="2.10.50.10">
    <property type="entry name" value="Tumor Necrosis Factor Receptor, subunit A, domain 2"/>
    <property type="match status" value="8"/>
</dbReference>
<dbReference type="GeneID" id="17301711"/>
<dbReference type="InterPro" id="IPR009030">
    <property type="entry name" value="Growth_fac_rcpt_cys_sf"/>
</dbReference>
<reference evidence="5" key="2">
    <citation type="submission" date="2012-11" db="EMBL/GenBank/DDBJ databases">
        <authorList>
            <person name="Kuo A."/>
            <person name="Curtis B.A."/>
            <person name="Tanifuji G."/>
            <person name="Burki F."/>
            <person name="Gruber A."/>
            <person name="Irimia M."/>
            <person name="Maruyama S."/>
            <person name="Arias M.C."/>
            <person name="Ball S.G."/>
            <person name="Gile G.H."/>
            <person name="Hirakawa Y."/>
            <person name="Hopkins J.F."/>
            <person name="Rensing S.A."/>
            <person name="Schmutz J."/>
            <person name="Symeonidi A."/>
            <person name="Elias M."/>
            <person name="Eveleigh R.J."/>
            <person name="Herman E.K."/>
            <person name="Klute M.J."/>
            <person name="Nakayama T."/>
            <person name="Obornik M."/>
            <person name="Reyes-Prieto A."/>
            <person name="Armbrust E.V."/>
            <person name="Aves S.J."/>
            <person name="Beiko R.G."/>
            <person name="Coutinho P."/>
            <person name="Dacks J.B."/>
            <person name="Durnford D.G."/>
            <person name="Fast N.M."/>
            <person name="Green B.R."/>
            <person name="Grisdale C."/>
            <person name="Hempe F."/>
            <person name="Henrissat B."/>
            <person name="Hoppner M.P."/>
            <person name="Ishida K.-I."/>
            <person name="Kim E."/>
            <person name="Koreny L."/>
            <person name="Kroth P.G."/>
            <person name="Liu Y."/>
            <person name="Malik S.-B."/>
            <person name="Maier U.G."/>
            <person name="McRose D."/>
            <person name="Mock T."/>
            <person name="Neilson J.A."/>
            <person name="Onodera N.T."/>
            <person name="Poole A.M."/>
            <person name="Pritham E.J."/>
            <person name="Richards T.A."/>
            <person name="Rocap G."/>
            <person name="Roy S.W."/>
            <person name="Sarai C."/>
            <person name="Schaack S."/>
            <person name="Shirato S."/>
            <person name="Slamovits C.H."/>
            <person name="Spencer D.F."/>
            <person name="Suzuki S."/>
            <person name="Worden A.Z."/>
            <person name="Zauner S."/>
            <person name="Barry K."/>
            <person name="Bell C."/>
            <person name="Bharti A.K."/>
            <person name="Crow J.A."/>
            <person name="Grimwood J."/>
            <person name="Kramer R."/>
            <person name="Lindquist E."/>
            <person name="Lucas S."/>
            <person name="Salamov A."/>
            <person name="McFadden G.I."/>
            <person name="Lane C.E."/>
            <person name="Keeling P.J."/>
            <person name="Gray M.W."/>
            <person name="Grigoriev I.V."/>
            <person name="Archibald J.M."/>
        </authorList>
    </citation>
    <scope>NUCLEOTIDE SEQUENCE</scope>
    <source>
        <strain evidence="5">CCMP2712</strain>
    </source>
</reference>
<proteinExistence type="predicted"/>
<dbReference type="AlphaFoldDB" id="L1JAI7"/>
<dbReference type="Pfam" id="PF07699">
    <property type="entry name" value="Ephrin_rec_like"/>
    <property type="match status" value="2"/>
</dbReference>
<dbReference type="SUPFAM" id="SSF117281">
    <property type="entry name" value="Kelch motif"/>
    <property type="match status" value="1"/>
</dbReference>
<evidence type="ECO:0000313" key="4">
    <source>
        <dbReference type="EnsemblProtists" id="EKX45110"/>
    </source>
</evidence>
<dbReference type="SUPFAM" id="SSF57184">
    <property type="entry name" value="Growth factor receptor domain"/>
    <property type="match status" value="4"/>
</dbReference>
<dbReference type="PANTHER" id="PTHR46967:SF2">
    <property type="entry name" value="SUSHI, VON WILLEBRAND FACTOR TYPE A, EGF AND PENTRAXIN DOMAIN-CONTAINING PROTEIN 1-LIKE"/>
    <property type="match status" value="1"/>
</dbReference>
<evidence type="ECO:0000313" key="3">
    <source>
        <dbReference type="EMBL" id="EKX45110.1"/>
    </source>
</evidence>
<dbReference type="HOGENOM" id="CLU_312270_0_0_1"/>
<feature type="signal peptide" evidence="1">
    <location>
        <begin position="1"/>
        <end position="28"/>
    </location>
</feature>